<reference evidence="2 3" key="1">
    <citation type="submission" date="2019-05" db="EMBL/GenBank/DDBJ databases">
        <authorList>
            <person name="Zhou X."/>
        </authorList>
    </citation>
    <scope>NUCLEOTIDE SEQUENCE [LARGE SCALE GENOMIC DNA]</scope>
    <source>
        <strain evidence="2 3">DSM 432</strain>
    </source>
</reference>
<accession>A0A6C1KA48</accession>
<evidence type="ECO:0000259" key="1">
    <source>
        <dbReference type="SMART" id="SM00226"/>
    </source>
</evidence>
<dbReference type="Gene3D" id="3.40.50.2300">
    <property type="match status" value="1"/>
</dbReference>
<dbReference type="Pfam" id="PF01451">
    <property type="entry name" value="LMWPc"/>
    <property type="match status" value="1"/>
</dbReference>
<dbReference type="GeneID" id="95776028"/>
<evidence type="ECO:0000313" key="3">
    <source>
        <dbReference type="Proteomes" id="UP000305131"/>
    </source>
</evidence>
<dbReference type="SUPFAM" id="SSF52788">
    <property type="entry name" value="Phosphotyrosine protein phosphatases I"/>
    <property type="match status" value="1"/>
</dbReference>
<dbReference type="Proteomes" id="UP000305131">
    <property type="component" value="Unassembled WGS sequence"/>
</dbReference>
<comment type="caution">
    <text evidence="2">The sequence shown here is derived from an EMBL/GenBank/DDBJ whole genome shotgun (WGS) entry which is preliminary data.</text>
</comment>
<dbReference type="SMART" id="SM00226">
    <property type="entry name" value="LMWPc"/>
    <property type="match status" value="1"/>
</dbReference>
<gene>
    <name evidence="2" type="ORF">FBQ73_21475</name>
</gene>
<dbReference type="InterPro" id="IPR023485">
    <property type="entry name" value="Ptyr_pPase"/>
</dbReference>
<sequence length="154" mass="16330">MPMTGRPTVLFVCPDNAGTSLMAEAIALHGHRGLRPFSAAALVPGAVDPALIDCLQAARVPADGLSAKPAGVFGLSGAPRLDVVVALGAQAWRALRRQPFIGLLRFEFWQLPEVARDEGLAARRAAYRTLLPDLDGAIGRLEERIALRMARAAA</sequence>
<dbReference type="AlphaFoldDB" id="A0A6C1KA48"/>
<proteinExistence type="predicted"/>
<name>A0A6C1KA48_XANAU</name>
<organism evidence="2 3">
    <name type="scientific">Xanthobacter autotrophicus</name>
    <dbReference type="NCBI Taxonomy" id="280"/>
    <lineage>
        <taxon>Bacteria</taxon>
        <taxon>Pseudomonadati</taxon>
        <taxon>Pseudomonadota</taxon>
        <taxon>Alphaproteobacteria</taxon>
        <taxon>Hyphomicrobiales</taxon>
        <taxon>Xanthobacteraceae</taxon>
        <taxon>Xanthobacter</taxon>
    </lineage>
</organism>
<dbReference type="InterPro" id="IPR036196">
    <property type="entry name" value="Ptyr_pPase_sf"/>
</dbReference>
<evidence type="ECO:0000313" key="2">
    <source>
        <dbReference type="EMBL" id="TLX41010.1"/>
    </source>
</evidence>
<dbReference type="OrthoDB" id="8445932at2"/>
<dbReference type="RefSeq" id="WP_138401518.1">
    <property type="nucleotide sequence ID" value="NZ_JBAFVI010000007.1"/>
</dbReference>
<protein>
    <recommendedName>
        <fullName evidence="1">Phosphotyrosine protein phosphatase I domain-containing protein</fullName>
    </recommendedName>
</protein>
<dbReference type="EMBL" id="VAUP01000041">
    <property type="protein sequence ID" value="TLX41010.1"/>
    <property type="molecule type" value="Genomic_DNA"/>
</dbReference>
<feature type="domain" description="Phosphotyrosine protein phosphatase I" evidence="1">
    <location>
        <begin position="7"/>
        <end position="144"/>
    </location>
</feature>